<reference evidence="2 3" key="1">
    <citation type="submission" date="2021-04" db="EMBL/GenBank/DDBJ databases">
        <authorList>
            <person name="Pira H."/>
            <person name="Risdian C."/>
            <person name="Wink J."/>
        </authorList>
    </citation>
    <scope>NUCLEOTIDE SEQUENCE [LARGE SCALE GENOMIC DNA]</scope>
    <source>
        <strain evidence="2 3">WHA3</strain>
    </source>
</reference>
<comment type="caution">
    <text evidence="2">The sequence shown here is derived from an EMBL/GenBank/DDBJ whole genome shotgun (WGS) entry which is preliminary data.</text>
</comment>
<sequence length="187" mass="20790">MELEIDMKLNHMLLGLTLILSGAAHAQQMEDAPAPPTPPGCTSLEGADEFDFFIGDWNVFNAKQQYVGRNVISKAYDGCFLFERWSGGRGGMDDGRSTSYKDPRDGKWVQLWASPNTVIDWKGGLVEPGKMRLEGEIVFFAPGRSSAHAFRGDLTKNADGTLTQFLEWQATEGEWSVWFDGTYVANE</sequence>
<keyword evidence="1" id="KW-0732">Signal</keyword>
<evidence type="ECO:0000256" key="1">
    <source>
        <dbReference type="SAM" id="SignalP"/>
    </source>
</evidence>
<dbReference type="Proteomes" id="UP000722336">
    <property type="component" value="Unassembled WGS sequence"/>
</dbReference>
<accession>A0ABS6SCY0</accession>
<dbReference type="EMBL" id="JAGSPA010000001">
    <property type="protein sequence ID" value="MBV7255963.1"/>
    <property type="molecule type" value="Genomic_DNA"/>
</dbReference>
<name>A0ABS6SCY0_9SPHN</name>
<gene>
    <name evidence="2" type="ORF">KCG44_04100</name>
</gene>
<organism evidence="2 3">
    <name type="scientific">Pacificimonas pallii</name>
    <dbReference type="NCBI Taxonomy" id="2827236"/>
    <lineage>
        <taxon>Bacteria</taxon>
        <taxon>Pseudomonadati</taxon>
        <taxon>Pseudomonadota</taxon>
        <taxon>Alphaproteobacteria</taxon>
        <taxon>Sphingomonadales</taxon>
        <taxon>Sphingosinicellaceae</taxon>
        <taxon>Pacificimonas</taxon>
    </lineage>
</organism>
<dbReference type="RefSeq" id="WP_218444373.1">
    <property type="nucleotide sequence ID" value="NZ_JAGSPA010000001.1"/>
</dbReference>
<proteinExistence type="predicted"/>
<evidence type="ECO:0000313" key="3">
    <source>
        <dbReference type="Proteomes" id="UP000722336"/>
    </source>
</evidence>
<evidence type="ECO:0008006" key="4">
    <source>
        <dbReference type="Google" id="ProtNLM"/>
    </source>
</evidence>
<protein>
    <recommendedName>
        <fullName evidence="4">DUF1579 domain-containing protein</fullName>
    </recommendedName>
</protein>
<keyword evidence="3" id="KW-1185">Reference proteome</keyword>
<evidence type="ECO:0000313" key="2">
    <source>
        <dbReference type="EMBL" id="MBV7255963.1"/>
    </source>
</evidence>
<feature type="chain" id="PRO_5046150828" description="DUF1579 domain-containing protein" evidence="1">
    <location>
        <begin position="27"/>
        <end position="187"/>
    </location>
</feature>
<feature type="signal peptide" evidence="1">
    <location>
        <begin position="1"/>
        <end position="26"/>
    </location>
</feature>